<keyword evidence="1" id="KW-1133">Transmembrane helix</keyword>
<dbReference type="EMBL" id="JAQLYE010000062">
    <property type="protein sequence ID" value="MDB8019422.1"/>
    <property type="molecule type" value="Genomic_DNA"/>
</dbReference>
<name>A0AAP3VB96_9FIRM</name>
<sequence>MDKYKQLIVIFSDTLKKSKDYHIAYLHGIGYASVIGVYQKGNKMNSSMQIDVIFGSPQEMAENLLQNWRWQWYYQNRKYMQGKDYADICEIDCDIPESLREDYNNHIQKLQNKVHDVLCTNGD</sequence>
<accession>A0AAP3VB96</accession>
<organism evidence="2 3">
    <name type="scientific">Agathobacter rectalis</name>
    <dbReference type="NCBI Taxonomy" id="39491"/>
    <lineage>
        <taxon>Bacteria</taxon>
        <taxon>Bacillati</taxon>
        <taxon>Bacillota</taxon>
        <taxon>Clostridia</taxon>
        <taxon>Lachnospirales</taxon>
        <taxon>Lachnospiraceae</taxon>
        <taxon>Agathobacter</taxon>
    </lineage>
</organism>
<gene>
    <name evidence="2" type="ORF">PNE45_15565</name>
</gene>
<dbReference type="Proteomes" id="UP001212823">
    <property type="component" value="Unassembled WGS sequence"/>
</dbReference>
<keyword evidence="1" id="KW-0472">Membrane</keyword>
<reference evidence="2" key="1">
    <citation type="submission" date="2023-01" db="EMBL/GenBank/DDBJ databases">
        <title>Human gut microbiome strain richness.</title>
        <authorList>
            <person name="Chen-Liaw A."/>
        </authorList>
    </citation>
    <scope>NUCLEOTIDE SEQUENCE</scope>
    <source>
        <strain evidence="2">1001283st1_D2_1001283B150209_150212</strain>
    </source>
</reference>
<evidence type="ECO:0000313" key="3">
    <source>
        <dbReference type="Proteomes" id="UP001212823"/>
    </source>
</evidence>
<evidence type="ECO:0000313" key="2">
    <source>
        <dbReference type="EMBL" id="MDB8019422.1"/>
    </source>
</evidence>
<feature type="transmembrane region" description="Helical" evidence="1">
    <location>
        <begin position="21"/>
        <end position="38"/>
    </location>
</feature>
<comment type="caution">
    <text evidence="2">The sequence shown here is derived from an EMBL/GenBank/DDBJ whole genome shotgun (WGS) entry which is preliminary data.</text>
</comment>
<evidence type="ECO:0000256" key="1">
    <source>
        <dbReference type="SAM" id="Phobius"/>
    </source>
</evidence>
<proteinExistence type="predicted"/>
<dbReference type="RefSeq" id="WP_306774888.1">
    <property type="nucleotide sequence ID" value="NZ_DAWDDN010000015.1"/>
</dbReference>
<keyword evidence="1" id="KW-0812">Transmembrane</keyword>
<dbReference type="AlphaFoldDB" id="A0AAP3VB96"/>
<protein>
    <submittedName>
        <fullName evidence="2">Uncharacterized protein</fullName>
    </submittedName>
</protein>